<dbReference type="PRINTS" id="PR00081">
    <property type="entry name" value="GDHRDH"/>
</dbReference>
<dbReference type="Pfam" id="PF00106">
    <property type="entry name" value="adh_short"/>
    <property type="match status" value="2"/>
</dbReference>
<keyword evidence="1" id="KW-0521">NADP</keyword>
<dbReference type="PROSITE" id="PS00061">
    <property type="entry name" value="ADH_SHORT"/>
    <property type="match status" value="1"/>
</dbReference>
<dbReference type="InterPro" id="IPR020904">
    <property type="entry name" value="Sc_DH/Rdtase_CS"/>
</dbReference>
<sequence>MQLSPGMSQQDYSFLLMLLEREYKHLAVMARNELEQSGATPTKDEIYALYKAKKQAQGKKQVALVVGASRGIGRQVAIDLAKNEYAVVVAAKSTSDAPATSPFPPDPNSSASTISTVEREIREAGGTATAIPVDTRSPASITTLFASAVSLYGRVDVIIYNSGAIWWSSVQNTPFKRFQLMQQVNVEGLYAVIQAALPQFEKQGWKGRVIVVSPPIYSRFFRGKTAYAMGKVGMSVLTKGLAMDWEREGKKDMAITSIWPAVAIESAATQNVEGENRQDLRKPTIYSDAILEMLRAEPREINGCLELDEDFLRQRGWKDEDFEKYNVVPGARPRRIMPKELPDLTVAEQHDEGKRVDSTMLRATRL</sequence>
<dbReference type="InterPro" id="IPR051935">
    <property type="entry name" value="HSDL2"/>
</dbReference>
<keyword evidence="4" id="KW-1185">Reference proteome</keyword>
<dbReference type="AlphaFoldDB" id="A0A9P4WYN5"/>
<dbReference type="EMBL" id="SWKV01000006">
    <property type="protein sequence ID" value="KAF3045650.1"/>
    <property type="molecule type" value="Genomic_DNA"/>
</dbReference>
<dbReference type="Proteomes" id="UP000758155">
    <property type="component" value="Unassembled WGS sequence"/>
</dbReference>
<dbReference type="InterPro" id="IPR036291">
    <property type="entry name" value="NAD(P)-bd_dom_sf"/>
</dbReference>
<evidence type="ECO:0000256" key="1">
    <source>
        <dbReference type="ARBA" id="ARBA00022857"/>
    </source>
</evidence>
<accession>A0A9P4WYN5</accession>
<dbReference type="PANTHER" id="PTHR42808:SF4">
    <property type="entry name" value="SHORT CHAIN DEHYDROGENASE"/>
    <property type="match status" value="1"/>
</dbReference>
<evidence type="ECO:0000313" key="4">
    <source>
        <dbReference type="Proteomes" id="UP000758155"/>
    </source>
</evidence>
<feature type="region of interest" description="Disordered" evidence="2">
    <location>
        <begin position="347"/>
        <end position="366"/>
    </location>
</feature>
<evidence type="ECO:0000256" key="2">
    <source>
        <dbReference type="SAM" id="MobiDB-lite"/>
    </source>
</evidence>
<gene>
    <name evidence="3" type="ORF">E8E12_010973</name>
</gene>
<reference evidence="3" key="1">
    <citation type="submission" date="2019-04" db="EMBL/GenBank/DDBJ databases">
        <title>Sequencing of skin fungus with MAO and IRED activity.</title>
        <authorList>
            <person name="Marsaioli A.J."/>
            <person name="Bonatto J.M.C."/>
            <person name="Reis Junior O."/>
        </authorList>
    </citation>
    <scope>NUCLEOTIDE SEQUENCE</scope>
    <source>
        <strain evidence="3">28M1</strain>
    </source>
</reference>
<protein>
    <recommendedName>
        <fullName evidence="5">Oxidoreductase</fullName>
    </recommendedName>
</protein>
<dbReference type="SUPFAM" id="SSF51735">
    <property type="entry name" value="NAD(P)-binding Rossmann-fold domains"/>
    <property type="match status" value="1"/>
</dbReference>
<dbReference type="OrthoDB" id="5327538at2759"/>
<name>A0A9P4WYN5_9PLEO</name>
<proteinExistence type="predicted"/>
<evidence type="ECO:0008006" key="5">
    <source>
        <dbReference type="Google" id="ProtNLM"/>
    </source>
</evidence>
<dbReference type="PANTHER" id="PTHR42808">
    <property type="entry name" value="HYDROXYSTEROID DEHYDROGENASE-LIKE PROTEIN 2"/>
    <property type="match status" value="1"/>
</dbReference>
<evidence type="ECO:0000313" key="3">
    <source>
        <dbReference type="EMBL" id="KAF3045650.1"/>
    </source>
</evidence>
<dbReference type="Gene3D" id="3.40.50.720">
    <property type="entry name" value="NAD(P)-binding Rossmann-like Domain"/>
    <property type="match status" value="1"/>
</dbReference>
<feature type="compositionally biased region" description="Basic and acidic residues" evidence="2">
    <location>
        <begin position="347"/>
        <end position="357"/>
    </location>
</feature>
<comment type="caution">
    <text evidence="3">The sequence shown here is derived from an EMBL/GenBank/DDBJ whole genome shotgun (WGS) entry which is preliminary data.</text>
</comment>
<dbReference type="InterPro" id="IPR002347">
    <property type="entry name" value="SDR_fam"/>
</dbReference>
<organism evidence="3 4">
    <name type="scientific">Didymella heteroderae</name>
    <dbReference type="NCBI Taxonomy" id="1769908"/>
    <lineage>
        <taxon>Eukaryota</taxon>
        <taxon>Fungi</taxon>
        <taxon>Dikarya</taxon>
        <taxon>Ascomycota</taxon>
        <taxon>Pezizomycotina</taxon>
        <taxon>Dothideomycetes</taxon>
        <taxon>Pleosporomycetidae</taxon>
        <taxon>Pleosporales</taxon>
        <taxon>Pleosporineae</taxon>
        <taxon>Didymellaceae</taxon>
        <taxon>Didymella</taxon>
    </lineage>
</organism>